<sequence length="564" mass="64633">MSTSRNIKEEDFVGFLNSLGVETYNQSIGWMLSNRKFSDALQWIYHNVDENNSLTAIEEYRYADIEKKGALLSTEELEDSVLKIQQEYKGIVLPGDHESLEYAKLDVQLQKERLNMLLKQEVIVKEMIDNNKATKDALNIELTKLCATERCLMNDELSFANECVKSAEEVETVLYETMDIVANTLDAFETCKDNKDLYKKYYAFGPFKQLKHSQALFRSHYDLYSKSNINIHRHTEQDIDAREALHEAKRLDSRLVPTIVTYVETKVELSGEQAKLNLATNYTNVHPSQIKMRTLEARSAVDLLEQEEANMVREISCAARQRVEIRNNLALVNIGKTSYSKRLEALKALKYLKTVTREAFVLDNLIYRGLLREFGCVEDMLHFSTELTKLLKIEGRAVRSRIRSMDVITLEHLEKEKKLSASNDLMQFLCQLYGIDTKDPTDFVKANNELKCCINDLNETVIEKFSAKEDAISQREKAASPLVSLVWSGASKQPESVSVPVSLMLHALSLQMEMCNQSVSQTSSKFTTIRSGDKNNDRKRWQWFLTDPQGVARHQTKKVQLIAS</sequence>
<evidence type="ECO:0008006" key="3">
    <source>
        <dbReference type="Google" id="ProtNLM"/>
    </source>
</evidence>
<evidence type="ECO:0000313" key="2">
    <source>
        <dbReference type="Proteomes" id="UP000324832"/>
    </source>
</evidence>
<dbReference type="EMBL" id="FZQP02002593">
    <property type="protein sequence ID" value="VVC96183.1"/>
    <property type="molecule type" value="Genomic_DNA"/>
</dbReference>
<keyword evidence="2" id="KW-1185">Reference proteome</keyword>
<accession>A0A5E4QEP8</accession>
<dbReference type="AlphaFoldDB" id="A0A5E4QEP8"/>
<reference evidence="1 2" key="1">
    <citation type="submission" date="2017-07" db="EMBL/GenBank/DDBJ databases">
        <authorList>
            <person name="Talla V."/>
            <person name="Backstrom N."/>
        </authorList>
    </citation>
    <scope>NUCLEOTIDE SEQUENCE [LARGE SCALE GENOMIC DNA]</scope>
</reference>
<proteinExistence type="predicted"/>
<organism evidence="1 2">
    <name type="scientific">Leptidea sinapis</name>
    <dbReference type="NCBI Taxonomy" id="189913"/>
    <lineage>
        <taxon>Eukaryota</taxon>
        <taxon>Metazoa</taxon>
        <taxon>Ecdysozoa</taxon>
        <taxon>Arthropoda</taxon>
        <taxon>Hexapoda</taxon>
        <taxon>Insecta</taxon>
        <taxon>Pterygota</taxon>
        <taxon>Neoptera</taxon>
        <taxon>Endopterygota</taxon>
        <taxon>Lepidoptera</taxon>
        <taxon>Glossata</taxon>
        <taxon>Ditrysia</taxon>
        <taxon>Papilionoidea</taxon>
        <taxon>Pieridae</taxon>
        <taxon>Dismorphiinae</taxon>
        <taxon>Leptidea</taxon>
    </lineage>
</organism>
<dbReference type="Proteomes" id="UP000324832">
    <property type="component" value="Unassembled WGS sequence"/>
</dbReference>
<name>A0A5E4QEP8_9NEOP</name>
<evidence type="ECO:0000313" key="1">
    <source>
        <dbReference type="EMBL" id="VVC96183.1"/>
    </source>
</evidence>
<gene>
    <name evidence="1" type="ORF">LSINAPIS_LOCUS7730</name>
</gene>
<protein>
    <recommendedName>
        <fullName evidence="3">HAUS augmin-like complex subunit 3 N-terminal domain-containing protein</fullName>
    </recommendedName>
</protein>